<keyword evidence="2" id="KW-0812">Transmembrane</keyword>
<name>A0A517LN77_9PEZI</name>
<dbReference type="AlphaFoldDB" id="A0A517LN77"/>
<feature type="region of interest" description="Disordered" evidence="1">
    <location>
        <begin position="479"/>
        <end position="498"/>
    </location>
</feature>
<dbReference type="OrthoDB" id="3932848at2759"/>
<dbReference type="EMBL" id="CP042201">
    <property type="protein sequence ID" value="QDS77098.1"/>
    <property type="molecule type" value="Genomic_DNA"/>
</dbReference>
<sequence>MPPAYFASPSSAPKWKRFYSSTSLIDPRKKIDISTWIILTVALCILASAFIILYLVWRNQRNARKEALEGEVDSSGVMTFGEEYGVDLCKVNDKFRQYAEEKERGTSETEMVAMRRTSVRTVRRYSSPLSGKTSQGGDEIVVTHLLTCPPTTPATPAFARSTSNRHTMQLIMTCTPDRSDRESTVERELMEIERAGKPRGGWWSSVEEEPFELPRGGSRDLDLQMILSEEPRSSPSDMTRMSPKRLSTIIQSGHTTPEPSTSTKSESSNIFQPKSSLQIVLSIPASLPQDFQGLSSSPSPYVNAPLPTIPPRAAARGRSPAPAPITTFRTPLELCSSAVEEDFSASSSFIHAPTLAPGHHYSSSQHRKYSNTPLPAIPGHFLPRSDSPLPPLNVPSVELDSDYPESEDDEVELREVRDTKFARDPSPEPELGTGRQIQIRKSSGKLEEWSPTRLSQCPTAVSASAMFSPVGIQRCDTCPKPEQTRTRSPSPCSFDSMHPLRMNAPYTDRPYAPEPLRISTDTDTDELHLSPGVPIPTPPTPRTQQAHAVGAAMLHLLNGKIHQHKLMQMQRKPSEGHIDVDPVRAREVSEVQSLAWAEKRGWGVTARTN</sequence>
<dbReference type="Proteomes" id="UP000316270">
    <property type="component" value="Chromosome 17"/>
</dbReference>
<keyword evidence="2" id="KW-0472">Membrane</keyword>
<proteinExistence type="predicted"/>
<evidence type="ECO:0000256" key="1">
    <source>
        <dbReference type="SAM" id="MobiDB-lite"/>
    </source>
</evidence>
<evidence type="ECO:0000313" key="4">
    <source>
        <dbReference type="Proteomes" id="UP000316270"/>
    </source>
</evidence>
<feature type="region of interest" description="Disordered" evidence="1">
    <location>
        <begin position="358"/>
        <end position="413"/>
    </location>
</feature>
<keyword evidence="2" id="KW-1133">Transmembrane helix</keyword>
<protein>
    <submittedName>
        <fullName evidence="3">Uncharacterized protein</fullName>
    </submittedName>
</protein>
<feature type="compositionally biased region" description="Low complexity" evidence="1">
    <location>
        <begin position="255"/>
        <end position="268"/>
    </location>
</feature>
<accession>A0A517LN77</accession>
<feature type="transmembrane region" description="Helical" evidence="2">
    <location>
        <begin position="33"/>
        <end position="57"/>
    </location>
</feature>
<gene>
    <name evidence="3" type="ORF">FKW77_000611</name>
</gene>
<evidence type="ECO:0000256" key="2">
    <source>
        <dbReference type="SAM" id="Phobius"/>
    </source>
</evidence>
<evidence type="ECO:0000313" key="3">
    <source>
        <dbReference type="EMBL" id="QDS77098.1"/>
    </source>
</evidence>
<reference evidence="3 4" key="1">
    <citation type="submission" date="2019-07" db="EMBL/GenBank/DDBJ databases">
        <title>Finished genome of Venturia effusa.</title>
        <authorList>
            <person name="Young C.A."/>
            <person name="Cox M.P."/>
            <person name="Ganley A.R.D."/>
            <person name="David W.J."/>
        </authorList>
    </citation>
    <scope>NUCLEOTIDE SEQUENCE [LARGE SCALE GENOMIC DNA]</scope>
    <source>
        <strain evidence="4">albino</strain>
    </source>
</reference>
<keyword evidence="4" id="KW-1185">Reference proteome</keyword>
<feature type="region of interest" description="Disordered" evidence="1">
    <location>
        <begin position="250"/>
        <end position="271"/>
    </location>
</feature>
<organism evidence="3 4">
    <name type="scientific">Venturia effusa</name>
    <dbReference type="NCBI Taxonomy" id="50376"/>
    <lineage>
        <taxon>Eukaryota</taxon>
        <taxon>Fungi</taxon>
        <taxon>Dikarya</taxon>
        <taxon>Ascomycota</taxon>
        <taxon>Pezizomycotina</taxon>
        <taxon>Dothideomycetes</taxon>
        <taxon>Pleosporomycetidae</taxon>
        <taxon>Venturiales</taxon>
        <taxon>Venturiaceae</taxon>
        <taxon>Venturia</taxon>
    </lineage>
</organism>
<feature type="compositionally biased region" description="Acidic residues" evidence="1">
    <location>
        <begin position="399"/>
        <end position="412"/>
    </location>
</feature>